<dbReference type="KEGG" id="tom:BWR18_00950"/>
<dbReference type="STRING" id="299262.BWR18_00950"/>
<gene>
    <name evidence="2" type="ORF">BWR18_00950</name>
</gene>
<feature type="domain" description="VOC" evidence="1">
    <location>
        <begin position="4"/>
        <end position="117"/>
    </location>
</feature>
<dbReference type="Proteomes" id="UP000186336">
    <property type="component" value="Chromosome"/>
</dbReference>
<dbReference type="InterPro" id="IPR004360">
    <property type="entry name" value="Glyas_Fos-R_dOase_dom"/>
</dbReference>
<dbReference type="AlphaFoldDB" id="A0A1P8MQS5"/>
<dbReference type="Pfam" id="PF00903">
    <property type="entry name" value="Glyoxalase"/>
    <property type="match status" value="1"/>
</dbReference>
<name>A0A1P8MQS5_9RHOB</name>
<dbReference type="EMBL" id="CP019312">
    <property type="protein sequence ID" value="APX10426.1"/>
    <property type="molecule type" value="Genomic_DNA"/>
</dbReference>
<reference evidence="2 3" key="1">
    <citation type="submission" date="2017-01" db="EMBL/GenBank/DDBJ databases">
        <title>Complete genome of Tateyamaria omphalii DOK1-4 isolated from seawater in Dokdo.</title>
        <authorList>
            <person name="Kim J.H."/>
            <person name="Chi W.-J."/>
        </authorList>
    </citation>
    <scope>NUCLEOTIDE SEQUENCE [LARGE SCALE GENOMIC DNA]</scope>
    <source>
        <strain evidence="2 3">DOK1-4</strain>
    </source>
</reference>
<evidence type="ECO:0000259" key="1">
    <source>
        <dbReference type="PROSITE" id="PS51819"/>
    </source>
</evidence>
<dbReference type="CDD" id="cd06587">
    <property type="entry name" value="VOC"/>
    <property type="match status" value="1"/>
</dbReference>
<protein>
    <recommendedName>
        <fullName evidence="1">VOC domain-containing protein</fullName>
    </recommendedName>
</protein>
<dbReference type="InterPro" id="IPR037523">
    <property type="entry name" value="VOC_core"/>
</dbReference>
<dbReference type="InterPro" id="IPR029068">
    <property type="entry name" value="Glyas_Bleomycin-R_OHBP_Dase"/>
</dbReference>
<keyword evidence="3" id="KW-1185">Reference proteome</keyword>
<dbReference type="RefSeq" id="WP_076626287.1">
    <property type="nucleotide sequence ID" value="NZ_CP019312.1"/>
</dbReference>
<evidence type="ECO:0000313" key="2">
    <source>
        <dbReference type="EMBL" id="APX10426.1"/>
    </source>
</evidence>
<dbReference type="OrthoDB" id="793940at2"/>
<dbReference type="SUPFAM" id="SSF54593">
    <property type="entry name" value="Glyoxalase/Bleomycin resistance protein/Dihydroxybiphenyl dioxygenase"/>
    <property type="match status" value="1"/>
</dbReference>
<dbReference type="Gene3D" id="3.10.180.10">
    <property type="entry name" value="2,3-Dihydroxybiphenyl 1,2-Dioxygenase, domain 1"/>
    <property type="match status" value="1"/>
</dbReference>
<proteinExistence type="predicted"/>
<dbReference type="PROSITE" id="PS51819">
    <property type="entry name" value="VOC"/>
    <property type="match status" value="1"/>
</dbReference>
<evidence type="ECO:0000313" key="3">
    <source>
        <dbReference type="Proteomes" id="UP000186336"/>
    </source>
</evidence>
<sequence length="119" mass="12570">MSLHLALLKIPVSDLKRSVAFYEAVLGCNVDFVAQEFGWAQFSQPAPGLALYVPGAGGGNRSLGGSLDFHLSAPDLEATLERVRHVAETAKIYENADGSGSLELEDPDGNVLKIMGAAQ</sequence>
<accession>A0A1P8MQS5</accession>
<organism evidence="2 3">
    <name type="scientific">Tateyamaria omphalii</name>
    <dbReference type="NCBI Taxonomy" id="299262"/>
    <lineage>
        <taxon>Bacteria</taxon>
        <taxon>Pseudomonadati</taxon>
        <taxon>Pseudomonadota</taxon>
        <taxon>Alphaproteobacteria</taxon>
        <taxon>Rhodobacterales</taxon>
        <taxon>Roseobacteraceae</taxon>
        <taxon>Tateyamaria</taxon>
    </lineage>
</organism>